<sequence length="54" mass="5977">MSETDTEAAAPWAGVRGCNASPTGAERRAYLHGRTLQDDLADRRDDRLTETDAW</sequence>
<accession>A0ABY5DCR8</accession>
<evidence type="ECO:0000313" key="2">
    <source>
        <dbReference type="EMBL" id="USY21561.1"/>
    </source>
</evidence>
<gene>
    <name evidence="2" type="ORF">NE857_08125</name>
</gene>
<keyword evidence="3" id="KW-1185">Reference proteome</keyword>
<dbReference type="RefSeq" id="WP_254420425.1">
    <property type="nucleotide sequence ID" value="NZ_BAAAJB010000004.1"/>
</dbReference>
<evidence type="ECO:0000313" key="3">
    <source>
        <dbReference type="Proteomes" id="UP001055940"/>
    </source>
</evidence>
<dbReference type="Proteomes" id="UP001055940">
    <property type="component" value="Chromosome"/>
</dbReference>
<name>A0ABY5DCR8_9ACTN</name>
<feature type="region of interest" description="Disordered" evidence="1">
    <location>
        <begin position="1"/>
        <end position="30"/>
    </location>
</feature>
<organism evidence="2 3">
    <name type="scientific">Nocardiopsis exhalans</name>
    <dbReference type="NCBI Taxonomy" id="163604"/>
    <lineage>
        <taxon>Bacteria</taxon>
        <taxon>Bacillati</taxon>
        <taxon>Actinomycetota</taxon>
        <taxon>Actinomycetes</taxon>
        <taxon>Streptosporangiales</taxon>
        <taxon>Nocardiopsidaceae</taxon>
        <taxon>Nocardiopsis</taxon>
    </lineage>
</organism>
<protein>
    <submittedName>
        <fullName evidence="2">Uncharacterized protein</fullName>
    </submittedName>
</protein>
<evidence type="ECO:0000256" key="1">
    <source>
        <dbReference type="SAM" id="MobiDB-lite"/>
    </source>
</evidence>
<reference evidence="2" key="1">
    <citation type="submission" date="2022-06" db="EMBL/GenBank/DDBJ databases">
        <authorList>
            <person name="Ping M."/>
        </authorList>
    </citation>
    <scope>NUCLEOTIDE SEQUENCE</scope>
    <source>
        <strain evidence="2">JCM11759T</strain>
    </source>
</reference>
<proteinExistence type="predicted"/>
<dbReference type="EMBL" id="CP099837">
    <property type="protein sequence ID" value="USY21561.1"/>
    <property type="molecule type" value="Genomic_DNA"/>
</dbReference>